<dbReference type="PANTHER" id="PTHR23243">
    <property type="entry name" value="SUPRABASAL-SPECIFIC PROTEIN SUPRABASIN"/>
    <property type="match status" value="1"/>
</dbReference>
<gene>
    <name evidence="2" type="ORF">mPipKuh1_015396</name>
</gene>
<reference evidence="2 3" key="1">
    <citation type="journal article" date="2020" name="Nature">
        <title>Six reference-quality genomes reveal evolution of bat adaptations.</title>
        <authorList>
            <person name="Jebb D."/>
            <person name="Huang Z."/>
            <person name="Pippel M."/>
            <person name="Hughes G.M."/>
            <person name="Lavrichenko K."/>
            <person name="Devanna P."/>
            <person name="Winkler S."/>
            <person name="Jermiin L.S."/>
            <person name="Skirmuntt E.C."/>
            <person name="Katzourakis A."/>
            <person name="Burkitt-Gray L."/>
            <person name="Ray D.A."/>
            <person name="Sullivan K.A.M."/>
            <person name="Roscito J.G."/>
            <person name="Kirilenko B.M."/>
            <person name="Davalos L.M."/>
            <person name="Corthals A.P."/>
            <person name="Power M.L."/>
            <person name="Jones G."/>
            <person name="Ransome R.D."/>
            <person name="Dechmann D.K.N."/>
            <person name="Locatelli A.G."/>
            <person name="Puechmaille S.J."/>
            <person name="Fedrigo O."/>
            <person name="Jarvis E.D."/>
            <person name="Hiller M."/>
            <person name="Vernes S.C."/>
            <person name="Myers E.W."/>
            <person name="Teeling E.C."/>
        </authorList>
    </citation>
    <scope>NUCLEOTIDE SEQUENCE [LARGE SCALE GENOMIC DNA]</scope>
    <source>
        <strain evidence="2">MPipKuh1</strain>
        <tissue evidence="2">Flight muscle</tissue>
    </source>
</reference>
<evidence type="ECO:0000256" key="1">
    <source>
        <dbReference type="SAM" id="MobiDB-lite"/>
    </source>
</evidence>
<keyword evidence="3" id="KW-1185">Reference proteome</keyword>
<accession>A0A7J7V1F7</accession>
<organism evidence="2 3">
    <name type="scientific">Pipistrellus kuhlii</name>
    <name type="common">Kuhl's pipistrelle</name>
    <dbReference type="NCBI Taxonomy" id="59472"/>
    <lineage>
        <taxon>Eukaryota</taxon>
        <taxon>Metazoa</taxon>
        <taxon>Chordata</taxon>
        <taxon>Craniata</taxon>
        <taxon>Vertebrata</taxon>
        <taxon>Euteleostomi</taxon>
        <taxon>Mammalia</taxon>
        <taxon>Eutheria</taxon>
        <taxon>Laurasiatheria</taxon>
        <taxon>Chiroptera</taxon>
        <taxon>Yangochiroptera</taxon>
        <taxon>Vespertilionidae</taxon>
        <taxon>Pipistrellus</taxon>
    </lineage>
</organism>
<proteinExistence type="predicted"/>
<dbReference type="Proteomes" id="UP000558488">
    <property type="component" value="Unassembled WGS sequence"/>
</dbReference>
<dbReference type="InterPro" id="IPR024153">
    <property type="entry name" value="Suprabasin"/>
</dbReference>
<evidence type="ECO:0000313" key="2">
    <source>
        <dbReference type="EMBL" id="KAF6318898.1"/>
    </source>
</evidence>
<evidence type="ECO:0000313" key="3">
    <source>
        <dbReference type="Proteomes" id="UP000558488"/>
    </source>
</evidence>
<feature type="region of interest" description="Disordered" evidence="1">
    <location>
        <begin position="1"/>
        <end position="38"/>
    </location>
</feature>
<feature type="compositionally biased region" description="Basic and acidic residues" evidence="1">
    <location>
        <begin position="1"/>
        <end position="12"/>
    </location>
</feature>
<comment type="caution">
    <text evidence="2">The sequence shown here is derived from an EMBL/GenBank/DDBJ whole genome shotgun (WGS) entry which is preliminary data.</text>
</comment>
<feature type="compositionally biased region" description="Gly residues" evidence="1">
    <location>
        <begin position="20"/>
        <end position="33"/>
    </location>
</feature>
<protein>
    <submittedName>
        <fullName evidence="2">Suprabasin</fullName>
    </submittedName>
</protein>
<sequence length="62" mass="6342">MGVADKVRRDNLGVRISEGGHQGGSTGHHGGGATTTLTSGASVNKPFISFPALWRSVANIIP</sequence>
<dbReference type="PANTHER" id="PTHR23243:SF3">
    <property type="entry name" value="SUPRABASIN"/>
    <property type="match status" value="1"/>
</dbReference>
<name>A0A7J7V1F7_PIPKU</name>
<dbReference type="EMBL" id="JACAGB010000017">
    <property type="protein sequence ID" value="KAF6318898.1"/>
    <property type="molecule type" value="Genomic_DNA"/>
</dbReference>
<dbReference type="AlphaFoldDB" id="A0A7J7V1F7"/>